<protein>
    <submittedName>
        <fullName evidence="2">SEL1-like repeat protein</fullName>
    </submittedName>
</protein>
<keyword evidence="1" id="KW-0732">Signal</keyword>
<dbReference type="Gene3D" id="1.25.40.10">
    <property type="entry name" value="Tetratricopeptide repeat domain"/>
    <property type="match status" value="1"/>
</dbReference>
<dbReference type="Proteomes" id="UP001597380">
    <property type="component" value="Unassembled WGS sequence"/>
</dbReference>
<feature type="signal peptide" evidence="1">
    <location>
        <begin position="1"/>
        <end position="19"/>
    </location>
</feature>
<dbReference type="RefSeq" id="WP_345339697.1">
    <property type="nucleotide sequence ID" value="NZ_BAABLI010000011.1"/>
</dbReference>
<reference evidence="3" key="1">
    <citation type="journal article" date="2019" name="Int. J. Syst. Evol. Microbiol.">
        <title>The Global Catalogue of Microorganisms (GCM) 10K type strain sequencing project: providing services to taxonomists for standard genome sequencing and annotation.</title>
        <authorList>
            <consortium name="The Broad Institute Genomics Platform"/>
            <consortium name="The Broad Institute Genome Sequencing Center for Infectious Disease"/>
            <person name="Wu L."/>
            <person name="Ma J."/>
        </authorList>
    </citation>
    <scope>NUCLEOTIDE SEQUENCE [LARGE SCALE GENOMIC DNA]</scope>
    <source>
        <strain evidence="3">CGMCC 1.10992</strain>
    </source>
</reference>
<keyword evidence="3" id="KW-1185">Reference proteome</keyword>
<sequence>MRAIILPLFALGFHASVSAVTLEEAQSAVAAGNCDQAVEALNTLAANKDAAAMNQLGAMHLVGKCVEKSNESAKTWFEKAAAEGSLRAQKMLERLNK</sequence>
<name>A0ABW4XN69_9GAMM</name>
<dbReference type="Pfam" id="PF08238">
    <property type="entry name" value="Sel1"/>
    <property type="match status" value="1"/>
</dbReference>
<dbReference type="InterPro" id="IPR011990">
    <property type="entry name" value="TPR-like_helical_dom_sf"/>
</dbReference>
<proteinExistence type="predicted"/>
<dbReference type="EMBL" id="JBHUHT010000014">
    <property type="protein sequence ID" value="MFD2096996.1"/>
    <property type="molecule type" value="Genomic_DNA"/>
</dbReference>
<dbReference type="SUPFAM" id="SSF81901">
    <property type="entry name" value="HCP-like"/>
    <property type="match status" value="1"/>
</dbReference>
<gene>
    <name evidence="2" type="ORF">ACFSJ3_13450</name>
</gene>
<evidence type="ECO:0000313" key="2">
    <source>
        <dbReference type="EMBL" id="MFD2096996.1"/>
    </source>
</evidence>
<evidence type="ECO:0000256" key="1">
    <source>
        <dbReference type="SAM" id="SignalP"/>
    </source>
</evidence>
<organism evidence="2 3">
    <name type="scientific">Corallincola platygyrae</name>
    <dbReference type="NCBI Taxonomy" id="1193278"/>
    <lineage>
        <taxon>Bacteria</taxon>
        <taxon>Pseudomonadati</taxon>
        <taxon>Pseudomonadota</taxon>
        <taxon>Gammaproteobacteria</taxon>
        <taxon>Alteromonadales</taxon>
        <taxon>Psychromonadaceae</taxon>
        <taxon>Corallincola</taxon>
    </lineage>
</organism>
<dbReference type="SMART" id="SM00671">
    <property type="entry name" value="SEL1"/>
    <property type="match status" value="1"/>
</dbReference>
<dbReference type="InterPro" id="IPR006597">
    <property type="entry name" value="Sel1-like"/>
</dbReference>
<evidence type="ECO:0000313" key="3">
    <source>
        <dbReference type="Proteomes" id="UP001597380"/>
    </source>
</evidence>
<feature type="chain" id="PRO_5045104371" evidence="1">
    <location>
        <begin position="20"/>
        <end position="97"/>
    </location>
</feature>
<comment type="caution">
    <text evidence="2">The sequence shown here is derived from an EMBL/GenBank/DDBJ whole genome shotgun (WGS) entry which is preliminary data.</text>
</comment>
<accession>A0ABW4XN69</accession>